<name>A0A1L4CY71_9BACT</name>
<dbReference type="PANTHER" id="PTHR13593:SF140">
    <property type="entry name" value="PLC-LIKE PHOSPHODIESTERASE"/>
    <property type="match status" value="1"/>
</dbReference>
<accession>A0A1L4CY71</accession>
<gene>
    <name evidence="1" type="ORF">AXG55_02690</name>
</gene>
<dbReference type="OrthoDB" id="5240859at2"/>
<dbReference type="KEGG" id="saqi:AXG55_02690"/>
<dbReference type="Proteomes" id="UP000184731">
    <property type="component" value="Chromosome"/>
</dbReference>
<protein>
    <recommendedName>
        <fullName evidence="3">Phosphatidylinositol diacylglycerol-lyase</fullName>
    </recommendedName>
</protein>
<dbReference type="Pfam" id="PF26178">
    <property type="entry name" value="PI-PLC_cat"/>
    <property type="match status" value="1"/>
</dbReference>
<dbReference type="SUPFAM" id="SSF51695">
    <property type="entry name" value="PLC-like phosphodiesterases"/>
    <property type="match status" value="1"/>
</dbReference>
<reference evidence="1 2" key="1">
    <citation type="submission" date="2016-10" db="EMBL/GenBank/DDBJ databases">
        <title>Silvanigrella aquatica sp. nov., isolated from a freshwater lake located in the Black Forest, Germany, description of Silvanigrellaceae fam. nov., Silvanigrellales ord. nov., reclassification of the order Bdellovibrionales in the class Oligoflexia, reclassification of the families Bacteriovoracaceae and Halobacteriovoraceae in the new order Bacteriovoracales ord. nov., and reclassification of the family Pseudobacteriovoracaceae in the order Oligoflexiales.</title>
        <authorList>
            <person name="Hahn M.W."/>
            <person name="Schmidt J."/>
            <person name="Koll U."/>
            <person name="Rohde M."/>
            <person name="Verbag S."/>
            <person name="Pitt A."/>
            <person name="Nakai R."/>
            <person name="Naganuma T."/>
            <person name="Lang E."/>
        </authorList>
    </citation>
    <scope>NUCLEOTIDE SEQUENCE [LARGE SCALE GENOMIC DNA]</scope>
    <source>
        <strain evidence="1 2">MWH-Nonnen-W8red</strain>
    </source>
</reference>
<dbReference type="InterPro" id="IPR017946">
    <property type="entry name" value="PLC-like_Pdiesterase_TIM-brl"/>
</dbReference>
<dbReference type="GO" id="GO:0008081">
    <property type="term" value="F:phosphoric diester hydrolase activity"/>
    <property type="evidence" value="ECO:0007669"/>
    <property type="project" value="InterPro"/>
</dbReference>
<evidence type="ECO:0008006" key="3">
    <source>
        <dbReference type="Google" id="ProtNLM"/>
    </source>
</evidence>
<evidence type="ECO:0000313" key="1">
    <source>
        <dbReference type="EMBL" id="APJ02885.1"/>
    </source>
</evidence>
<proteinExistence type="predicted"/>
<dbReference type="AlphaFoldDB" id="A0A1L4CY71"/>
<dbReference type="PANTHER" id="PTHR13593">
    <property type="match status" value="1"/>
</dbReference>
<dbReference type="RefSeq" id="WP_148696596.1">
    <property type="nucleotide sequence ID" value="NZ_CP017834.1"/>
</dbReference>
<evidence type="ECO:0000313" key="2">
    <source>
        <dbReference type="Proteomes" id="UP000184731"/>
    </source>
</evidence>
<dbReference type="EMBL" id="CP017834">
    <property type="protein sequence ID" value="APJ02885.1"/>
    <property type="molecule type" value="Genomic_DNA"/>
</dbReference>
<dbReference type="STRING" id="1915309.AXG55_02690"/>
<dbReference type="GO" id="GO:0006629">
    <property type="term" value="P:lipid metabolic process"/>
    <property type="evidence" value="ECO:0007669"/>
    <property type="project" value="InterPro"/>
</dbReference>
<dbReference type="InterPro" id="IPR051057">
    <property type="entry name" value="PI-PLC_domain"/>
</dbReference>
<dbReference type="Gene3D" id="3.20.20.190">
    <property type="entry name" value="Phosphatidylinositol (PI) phosphodiesterase"/>
    <property type="match status" value="1"/>
</dbReference>
<sequence>MKKFKFISNIILFIWIFQNNNCAHAQIKKKFTGKYDYISNYNKSFNEHTWLVSHNSYSYDTVFSNQFGTTIQRQLNMGVRGLMLDLYEYNDTINLCHKVCKLSNGGTIIDLMNKIIIPFLDRNPHEIITIFLEDHTKRDKLNSALNKIKNLSKYTFNPQKWIEYTKWPTISEMIVKNQRLILVTENEENSGFFQTNSGEVHIIFGQDIFIENYWSLGKSILSHDYSCISRWQNIQLDEKTSSPFYFWWNRLFLMNHFHGIPFANHSEIDNSFENIFERDEKYCRPITQKKPNYIALDNISKGNGFEYIDILNNGGILFYELNENKELKILCGVGTSFKRNITFQEINCPAQRIQGAILKGVQKETIISLYNENNQKLTHIDIIEDIALDYQINIPSFDSYNFNPYYILKYAPRGVIKSNLNRVIIE</sequence>
<keyword evidence="2" id="KW-1185">Reference proteome</keyword>
<organism evidence="1 2">
    <name type="scientific">Silvanigrella aquatica</name>
    <dbReference type="NCBI Taxonomy" id="1915309"/>
    <lineage>
        <taxon>Bacteria</taxon>
        <taxon>Pseudomonadati</taxon>
        <taxon>Bdellovibrionota</taxon>
        <taxon>Oligoflexia</taxon>
        <taxon>Silvanigrellales</taxon>
        <taxon>Silvanigrellaceae</taxon>
        <taxon>Silvanigrella</taxon>
    </lineage>
</organism>